<dbReference type="EMBL" id="JAFBCV010000008">
    <property type="protein sequence ID" value="MBM7839530.1"/>
    <property type="molecule type" value="Genomic_DNA"/>
</dbReference>
<feature type="transmembrane region" description="Helical" evidence="6">
    <location>
        <begin position="7"/>
        <end position="27"/>
    </location>
</feature>
<evidence type="ECO:0000259" key="7">
    <source>
        <dbReference type="Pfam" id="PF03816"/>
    </source>
</evidence>
<dbReference type="InterPro" id="IPR004474">
    <property type="entry name" value="LytR_CpsA_psr"/>
</dbReference>
<keyword evidence="6" id="KW-0472">Membrane</keyword>
<keyword evidence="2 6" id="KW-0812">Transmembrane</keyword>
<evidence type="ECO:0000256" key="3">
    <source>
        <dbReference type="ARBA" id="ARBA00022968"/>
    </source>
</evidence>
<evidence type="ECO:0000256" key="4">
    <source>
        <dbReference type="ARBA" id="ARBA00022989"/>
    </source>
</evidence>
<evidence type="ECO:0000313" key="8">
    <source>
        <dbReference type="EMBL" id="MBM7839530.1"/>
    </source>
</evidence>
<evidence type="ECO:0000256" key="2">
    <source>
        <dbReference type="ARBA" id="ARBA00022692"/>
    </source>
</evidence>
<accession>A0ABS2SVH1</accession>
<dbReference type="Pfam" id="PF03816">
    <property type="entry name" value="LytR_cpsA_psr"/>
    <property type="match status" value="1"/>
</dbReference>
<comment type="caution">
    <text evidence="8">The sequence shown here is derived from an EMBL/GenBank/DDBJ whole genome shotgun (WGS) entry which is preliminary data.</text>
</comment>
<dbReference type="NCBIfam" id="TIGR00350">
    <property type="entry name" value="lytR_cpsA_psr"/>
    <property type="match status" value="1"/>
</dbReference>
<feature type="region of interest" description="Disordered" evidence="5">
    <location>
        <begin position="34"/>
        <end position="63"/>
    </location>
</feature>
<keyword evidence="3" id="KW-0735">Signal-anchor</keyword>
<organism evidence="8 9">
    <name type="scientific">Shouchella xiaoxiensis</name>
    <dbReference type="NCBI Taxonomy" id="766895"/>
    <lineage>
        <taxon>Bacteria</taxon>
        <taxon>Bacillati</taxon>
        <taxon>Bacillota</taxon>
        <taxon>Bacilli</taxon>
        <taxon>Bacillales</taxon>
        <taxon>Bacillaceae</taxon>
        <taxon>Shouchella</taxon>
    </lineage>
</organism>
<keyword evidence="4 6" id="KW-1133">Transmembrane helix</keyword>
<sequence length="307" mass="34159">MKWYTKTAIALGSILLVTGSFFVYHMYDTTSNATEEMHEPLESRTLSDGVSKERADSPSPGDPLSFLVAGVDSHSEAHYGRADALLLLTVNAQEKSIQMVSIPRDTRTEIVGQGTIEKINHAYAYGGPDMLIQSVENLFDLPIDHYLSIDMEQFIPFIDTLGGVNVTNELAFSLSGHEFDEGELSLDGEEALAYVRMRKDDPNGDAGRTERQRDVVESIIDEGLQLSQVSSAPELIRSIGSTVETDLTLSQMISYAQNYHQATESIEQLELTFHEETIDGIWYAVIPEDEQQRVATKLQSHLNLIKE</sequence>
<reference evidence="8" key="1">
    <citation type="submission" date="2021-01" db="EMBL/GenBank/DDBJ databases">
        <title>Genomic Encyclopedia of Type Strains, Phase IV (KMG-IV): sequencing the most valuable type-strain genomes for metagenomic binning, comparative biology and taxonomic classification.</title>
        <authorList>
            <person name="Goeker M."/>
        </authorList>
    </citation>
    <scope>NUCLEOTIDE SEQUENCE</scope>
    <source>
        <strain evidence="8">DSM 21943</strain>
    </source>
</reference>
<evidence type="ECO:0000313" key="9">
    <source>
        <dbReference type="Proteomes" id="UP001179280"/>
    </source>
</evidence>
<evidence type="ECO:0000256" key="5">
    <source>
        <dbReference type="SAM" id="MobiDB-lite"/>
    </source>
</evidence>
<dbReference type="InterPro" id="IPR050922">
    <property type="entry name" value="LytR/CpsA/Psr_CW_biosynth"/>
</dbReference>
<protein>
    <submittedName>
        <fullName evidence="8">LCP family protein required for cell wall assembly</fullName>
    </submittedName>
</protein>
<dbReference type="RefSeq" id="WP_204466757.1">
    <property type="nucleotide sequence ID" value="NZ_JAFBCV010000008.1"/>
</dbReference>
<gene>
    <name evidence="8" type="ORF">JOC54_002810</name>
</gene>
<name>A0ABS2SVH1_9BACI</name>
<dbReference type="Gene3D" id="3.40.630.190">
    <property type="entry name" value="LCP protein"/>
    <property type="match status" value="1"/>
</dbReference>
<comment type="similarity">
    <text evidence="1">Belongs to the LytR/CpsA/Psr (LCP) family.</text>
</comment>
<dbReference type="PANTHER" id="PTHR33392:SF6">
    <property type="entry name" value="POLYISOPRENYL-TEICHOIC ACID--PEPTIDOGLYCAN TEICHOIC ACID TRANSFERASE TAGU"/>
    <property type="match status" value="1"/>
</dbReference>
<evidence type="ECO:0000256" key="6">
    <source>
        <dbReference type="SAM" id="Phobius"/>
    </source>
</evidence>
<proteinExistence type="inferred from homology"/>
<dbReference type="Proteomes" id="UP001179280">
    <property type="component" value="Unassembled WGS sequence"/>
</dbReference>
<evidence type="ECO:0000256" key="1">
    <source>
        <dbReference type="ARBA" id="ARBA00006068"/>
    </source>
</evidence>
<feature type="domain" description="Cell envelope-related transcriptional attenuator" evidence="7">
    <location>
        <begin position="81"/>
        <end position="222"/>
    </location>
</feature>
<dbReference type="PANTHER" id="PTHR33392">
    <property type="entry name" value="POLYISOPRENYL-TEICHOIC ACID--PEPTIDOGLYCAN TEICHOIC ACID TRANSFERASE TAGU"/>
    <property type="match status" value="1"/>
</dbReference>
<keyword evidence="9" id="KW-1185">Reference proteome</keyword>